<dbReference type="STRING" id="48701.ENSPMEP00000015842"/>
<evidence type="ECO:0000256" key="2">
    <source>
        <dbReference type="ARBA" id="ARBA00023157"/>
    </source>
</evidence>
<organism evidence="7 8">
    <name type="scientific">Poecilia mexicana</name>
    <dbReference type="NCBI Taxonomy" id="48701"/>
    <lineage>
        <taxon>Eukaryota</taxon>
        <taxon>Metazoa</taxon>
        <taxon>Chordata</taxon>
        <taxon>Craniata</taxon>
        <taxon>Vertebrata</taxon>
        <taxon>Euteleostomi</taxon>
        <taxon>Actinopterygii</taxon>
        <taxon>Neopterygii</taxon>
        <taxon>Teleostei</taxon>
        <taxon>Neoteleostei</taxon>
        <taxon>Acanthomorphata</taxon>
        <taxon>Ovalentaria</taxon>
        <taxon>Atherinomorphae</taxon>
        <taxon>Cyprinodontiformes</taxon>
        <taxon>Poeciliidae</taxon>
        <taxon>Poeciliinae</taxon>
        <taxon>Poecilia</taxon>
    </lineage>
</organism>
<dbReference type="InterPro" id="IPR050780">
    <property type="entry name" value="Mucin_vWF_Thrombospondin_sf"/>
</dbReference>
<sequence length="1655" mass="179107">MSFFPLFIFVITLLLPSLQVNGSFATAPFSLRNGSIQVYQSGFSVIVSTDFGLMVSYDMYSYVRISVPYTYQNSTCGLCGNFDNHPGNDFRTRQGEVVSSDVDFANSWKAPGDDEPGCEVQCSGLACAGCTAAQTAVYRNSAHCGILENSTGPFAGCHQQLAPGSFVDSCVYDLCVGGGYQPILCQALNVYSSQCQQNGIQPQSWRRPGFCEIPCPANSHYEAQGTGCPPTCVNPNSTYNCPLPDQESCVCNSGYLLSGGVCVPHADCGCSFEGHYYHSGETVILDADCWRRCTCSYGSMTCSSHSCGQHESCRVEDGVRGCTPNSFATCWIRGPGSYHTFDGVMYQYPGACRLTLAKVMGSSNHSHFMITVEKSLSYITYTMSFFPLFIFVITLLLPSLQVNGSFATAPFSLRNGSIQVYQSGFSVIVSTDFGLMVSYDMYSYVRISVPYTYQNSTCGLCGNFDNHPGNDFRTRQGEVVSSDVDFANSWKAPGDDEPGCEVQCSGLACAGCTAAQTAVYRNSAHCGILENSTGPFAGCHQQLAPGSFVDSCVYDLCVGGGYQPILCQALNVYSSQCQQNGIQPQSWRRPGFCGMSCCQIFKFENKCFLCLEIPCPANSHYEAQGTGCPSTCVNPNSTYNCPLPDQESCVCNSGYLLSGGVCVPHADCGCSFEGHYYRSGETVILDADCGRRCTCSYGSMTCSSHSCGQHESCRVEDGVRGCTPNSFATCWIRGPGSYHTFDGVMYQYPGACRLTLAKVMGSSDHSHFMITVEKVPQGPQGFSNVLKFEVDGQLIRLPFSSGSNRIRIFQSSTHSVILRTDFGVTLQTVWPHFVRVTAPGVYSGLLGGLCGNYNADQHDDFRTPNGTLVSDSQVFGDSWRDGSLADHCVENRPRNSATNFSSTEYCGVLTSHTGPFTSCWAAVNPWQQVDACVEILQGSRDPASTLCEVLRDYALMCQHNGVSLGQWRNATGCELTCPSNSHYELCGSSCPSSCPSLSFPFTCDTQCQEGCQCNDGFVLNGNQCVPPTSCGCFHDGRYRQAGEQFWDGEECQSFCTCNGVTGIVQCSPNACGPQESCHVVGGEFGCHPNPHGTCSASGDPHYLTFDGKAYDFQGTCRYVLATVCNDTVDLHQFSVKAKNEPWFGLPVSITAEVYVDVLGYEVRMSRGNWGTVEVNGITRNLPIVFNGSLSIFGSGSQTFVNAEFGLSNFKNSISSLSVSLSLSVQNYLIFIRENMCGLCGNFNGNPNDDFHTPSGALSNSADAFGAAWKVPGNYTCSDGCGSSCAQCNDDRSARAQCEVIQAADGPFSFCHEEVDPAPYFSDCVFDVCVSGNRGSDLLCRALETYVSACQSANVRVYPWRQNTTCRIECPANSHYELCGTDCGHTCASSIDAACDHVCSEGCFCDEGYSRSGTSCVPVESCGCQYDGFYFNAGESFWTNGCSQRCECQAPNVLICSPSSCTPAQECTIRDGHLGCYDAMSTCTVWGDPHYVTFDGALTHFQGSCSYVITETLRHSNNETQYKVVATNKHRGNNLVSFVSTVDIYLSNPPESVHVRLGPYKRVKVKVSLPTTAGTFGQVTRQGSYIVFDAVDVVVQFDGSSTLLVRMGRNYQNRVTGMCGNFNGDPTDDKVLPNGTLAQNDNQFGHSWKSETSQAG</sequence>
<keyword evidence="5" id="KW-0732">Signal</keyword>
<evidence type="ECO:0000313" key="7">
    <source>
        <dbReference type="Ensembl" id="ENSPMEP00000015842.1"/>
    </source>
</evidence>
<dbReference type="Gene3D" id="2.10.25.10">
    <property type="entry name" value="Laminin"/>
    <property type="match status" value="4"/>
</dbReference>
<evidence type="ECO:0000256" key="4">
    <source>
        <dbReference type="SAM" id="MobiDB-lite"/>
    </source>
</evidence>
<accession>A0A3B3XLF8</accession>
<dbReference type="CDD" id="cd19941">
    <property type="entry name" value="TIL"/>
    <property type="match status" value="4"/>
</dbReference>
<dbReference type="Pfam" id="PF08742">
    <property type="entry name" value="C8"/>
    <property type="match status" value="4"/>
</dbReference>
<keyword evidence="2" id="KW-1015">Disulfide bond</keyword>
<dbReference type="FunFam" id="2.10.25.10:FF:000055">
    <property type="entry name" value="alpha-tectorin isoform X1"/>
    <property type="match status" value="2"/>
</dbReference>
<feature type="domain" description="VWFD" evidence="6">
    <location>
        <begin position="1"/>
        <end position="119"/>
    </location>
</feature>
<feature type="region of interest" description="Disordered" evidence="4">
    <location>
        <begin position="1635"/>
        <end position="1655"/>
    </location>
</feature>
<dbReference type="InterPro" id="IPR002919">
    <property type="entry name" value="TIL_dom"/>
</dbReference>
<evidence type="ECO:0000256" key="5">
    <source>
        <dbReference type="SAM" id="SignalP"/>
    </source>
</evidence>
<feature type="signal peptide" evidence="5">
    <location>
        <begin position="1"/>
        <end position="22"/>
    </location>
</feature>
<dbReference type="SMART" id="SM00216">
    <property type="entry name" value="VWD"/>
    <property type="match status" value="4"/>
</dbReference>
<dbReference type="PROSITE" id="PS51233">
    <property type="entry name" value="VWFD"/>
    <property type="match status" value="5"/>
</dbReference>
<dbReference type="SMART" id="SM00832">
    <property type="entry name" value="C8"/>
    <property type="match status" value="4"/>
</dbReference>
<protein>
    <recommendedName>
        <fullName evidence="6">VWFD domain-containing protein</fullName>
    </recommendedName>
</protein>
<dbReference type="SMART" id="SM00215">
    <property type="entry name" value="VWC_out"/>
    <property type="match status" value="4"/>
</dbReference>
<keyword evidence="1" id="KW-0677">Repeat</keyword>
<keyword evidence="3" id="KW-0325">Glycoprotein</keyword>
<dbReference type="Ensembl" id="ENSPMET00000024232.1">
    <property type="protein sequence ID" value="ENSPMEP00000015842.1"/>
    <property type="gene ID" value="ENSPMEG00000018458.1"/>
</dbReference>
<feature type="domain" description="VWFD" evidence="6">
    <location>
        <begin position="328"/>
        <end position="501"/>
    </location>
</feature>
<dbReference type="InterPro" id="IPR001007">
    <property type="entry name" value="VWF_dom"/>
</dbReference>
<evidence type="ECO:0000256" key="3">
    <source>
        <dbReference type="ARBA" id="ARBA00023180"/>
    </source>
</evidence>
<dbReference type="Pfam" id="PF01826">
    <property type="entry name" value="TIL"/>
    <property type="match status" value="4"/>
</dbReference>
<feature type="domain" description="VWFD" evidence="6">
    <location>
        <begin position="1092"/>
        <end position="1277"/>
    </location>
</feature>
<dbReference type="InterPro" id="IPR014853">
    <property type="entry name" value="VWF/SSPO/ZAN-like_Cys-rich_dom"/>
</dbReference>
<feature type="chain" id="PRO_5017426208" description="VWFD domain-containing protein" evidence="5">
    <location>
        <begin position="23"/>
        <end position="1655"/>
    </location>
</feature>
<dbReference type="PANTHER" id="PTHR11339:SF413">
    <property type="entry name" value="TECTORIN ALPHA"/>
    <property type="match status" value="1"/>
</dbReference>
<feature type="domain" description="VWFD" evidence="6">
    <location>
        <begin position="1480"/>
        <end position="1655"/>
    </location>
</feature>
<dbReference type="InterPro" id="IPR025615">
    <property type="entry name" value="TILa_dom"/>
</dbReference>
<dbReference type="SUPFAM" id="SSF57567">
    <property type="entry name" value="Serine protease inhibitors"/>
    <property type="match status" value="4"/>
</dbReference>
<reference evidence="7" key="2">
    <citation type="submission" date="2025-09" db="UniProtKB">
        <authorList>
            <consortium name="Ensembl"/>
        </authorList>
    </citation>
    <scope>IDENTIFICATION</scope>
</reference>
<evidence type="ECO:0000259" key="6">
    <source>
        <dbReference type="PROSITE" id="PS51233"/>
    </source>
</evidence>
<reference evidence="7" key="1">
    <citation type="submission" date="2025-08" db="UniProtKB">
        <authorList>
            <consortium name="Ensembl"/>
        </authorList>
    </citation>
    <scope>IDENTIFICATION</scope>
</reference>
<dbReference type="InterPro" id="IPR036084">
    <property type="entry name" value="Ser_inhib-like_sf"/>
</dbReference>
<dbReference type="Pfam" id="PF00094">
    <property type="entry name" value="VWD"/>
    <property type="match status" value="5"/>
</dbReference>
<evidence type="ECO:0000256" key="1">
    <source>
        <dbReference type="ARBA" id="ARBA00022737"/>
    </source>
</evidence>
<name>A0A3B3XLF8_9TELE</name>
<dbReference type="GO" id="GO:0031012">
    <property type="term" value="C:extracellular matrix"/>
    <property type="evidence" value="ECO:0007669"/>
    <property type="project" value="TreeGrafter"/>
</dbReference>
<evidence type="ECO:0000313" key="8">
    <source>
        <dbReference type="Proteomes" id="UP000261480"/>
    </source>
</evidence>
<dbReference type="InterPro" id="IPR001846">
    <property type="entry name" value="VWF_type-D"/>
</dbReference>
<dbReference type="GO" id="GO:0005615">
    <property type="term" value="C:extracellular space"/>
    <property type="evidence" value="ECO:0007669"/>
    <property type="project" value="TreeGrafter"/>
</dbReference>
<dbReference type="Proteomes" id="UP000261480">
    <property type="component" value="Unplaced"/>
</dbReference>
<dbReference type="PANTHER" id="PTHR11339">
    <property type="entry name" value="EXTRACELLULAR MATRIX GLYCOPROTEIN RELATED"/>
    <property type="match status" value="1"/>
</dbReference>
<feature type="domain" description="VWFD" evidence="6">
    <location>
        <begin position="728"/>
        <end position="889"/>
    </location>
</feature>
<proteinExistence type="predicted"/>
<keyword evidence="8" id="KW-1185">Reference proteome</keyword>
<dbReference type="Pfam" id="PF12714">
    <property type="entry name" value="TILa"/>
    <property type="match status" value="3"/>
</dbReference>